<evidence type="ECO:0000313" key="2">
    <source>
        <dbReference type="Proteomes" id="UP001497535"/>
    </source>
</evidence>
<name>A0ACB1AP07_MELEN</name>
<proteinExistence type="predicted"/>
<reference evidence="1" key="1">
    <citation type="submission" date="2023-11" db="EMBL/GenBank/DDBJ databases">
        <authorList>
            <person name="Poullet M."/>
        </authorList>
    </citation>
    <scope>NUCLEOTIDE SEQUENCE</scope>
    <source>
        <strain evidence="1">E1834</strain>
    </source>
</reference>
<evidence type="ECO:0000313" key="1">
    <source>
        <dbReference type="EMBL" id="CAK5097427.1"/>
    </source>
</evidence>
<dbReference type="EMBL" id="CAVMJV010000102">
    <property type="protein sequence ID" value="CAK5097427.1"/>
    <property type="molecule type" value="Genomic_DNA"/>
</dbReference>
<gene>
    <name evidence="1" type="ORF">MENTE1834_LOCUS41378</name>
</gene>
<keyword evidence="2" id="KW-1185">Reference proteome</keyword>
<dbReference type="Proteomes" id="UP001497535">
    <property type="component" value="Unassembled WGS sequence"/>
</dbReference>
<comment type="caution">
    <text evidence="1">The sequence shown here is derived from an EMBL/GenBank/DDBJ whole genome shotgun (WGS) entry which is preliminary data.</text>
</comment>
<protein>
    <submittedName>
        <fullName evidence="1">Uncharacterized protein</fullName>
    </submittedName>
</protein>
<organism evidence="1 2">
    <name type="scientific">Meloidogyne enterolobii</name>
    <name type="common">Root-knot nematode worm</name>
    <name type="synonym">Meloidogyne mayaguensis</name>
    <dbReference type="NCBI Taxonomy" id="390850"/>
    <lineage>
        <taxon>Eukaryota</taxon>
        <taxon>Metazoa</taxon>
        <taxon>Ecdysozoa</taxon>
        <taxon>Nematoda</taxon>
        <taxon>Chromadorea</taxon>
        <taxon>Rhabditida</taxon>
        <taxon>Tylenchina</taxon>
        <taxon>Tylenchomorpha</taxon>
        <taxon>Tylenchoidea</taxon>
        <taxon>Meloidogynidae</taxon>
        <taxon>Meloidogyninae</taxon>
        <taxon>Meloidogyne</taxon>
    </lineage>
</organism>
<accession>A0ACB1AP07</accession>
<sequence>MEMLFDKNSWKRIDASLSIENVHENILKEVSLLLDKTNKPLKKFTLNDFGILN</sequence>